<proteinExistence type="predicted"/>
<keyword evidence="4" id="KW-0808">Transferase</keyword>
<sequence>MRLMITSMRDEAPFILEWVAYHRLIGFTDFLIYSNDCADGTDALLDRLAELGIVTHVPNPRRGRKTIQWQALSRAKNHKLARRAEWIMVADVDEFLVIHAGAGTLDDLFATVPQAQGFAISWRMFGSSGRVRFEPEPVTGQFTRAAPDDMIWPWRAAQFKSLFRNDPRLTRLGVHRPQTDDKNEVLEGWVDGSGRPYRMDKSAVAQTDPRRYAAAQINHYSVGSAENFMVKAERGRPNRMHLPIDLGYWVERNFNEIEDRRILRHAPALRDAMDALLSDPELARLHRAGIAWRRERIAALLADRDSFMRFSWLVQSPSTPVLPMETQILLSKMLHNSLLSEGRS</sequence>
<keyword evidence="5" id="KW-1185">Reference proteome</keyword>
<accession>A0A1G9HUI8</accession>
<keyword evidence="2" id="KW-0812">Transmembrane</keyword>
<dbReference type="GO" id="GO:0005737">
    <property type="term" value="C:cytoplasm"/>
    <property type="evidence" value="ECO:0007669"/>
    <property type="project" value="TreeGrafter"/>
</dbReference>
<evidence type="ECO:0000256" key="1">
    <source>
        <dbReference type="ARBA" id="ARBA00004167"/>
    </source>
</evidence>
<dbReference type="RefSeq" id="WP_090754902.1">
    <property type="nucleotide sequence ID" value="NZ_FNGE01000007.1"/>
</dbReference>
<dbReference type="PANTHER" id="PTHR21461">
    <property type="entry name" value="GLYCOSYLTRANSFERASE FAMILY 92 PROTEIN"/>
    <property type="match status" value="1"/>
</dbReference>
<protein>
    <submittedName>
        <fullName evidence="4">Glycosyl transferase family 2</fullName>
    </submittedName>
</protein>
<evidence type="ECO:0000313" key="5">
    <source>
        <dbReference type="Proteomes" id="UP000199555"/>
    </source>
</evidence>
<evidence type="ECO:0000256" key="2">
    <source>
        <dbReference type="ARBA" id="ARBA00022692"/>
    </source>
</evidence>
<evidence type="ECO:0000313" key="4">
    <source>
        <dbReference type="EMBL" id="SDL16233.1"/>
    </source>
</evidence>
<dbReference type="OrthoDB" id="1997677at2"/>
<reference evidence="5" key="1">
    <citation type="submission" date="2016-10" db="EMBL/GenBank/DDBJ databases">
        <authorList>
            <person name="Varghese N."/>
            <person name="Submissions S."/>
        </authorList>
    </citation>
    <scope>NUCLEOTIDE SEQUENCE [LARGE SCALE GENOMIC DNA]</scope>
    <source>
        <strain evidence="5">CGMCC 1.7655</strain>
    </source>
</reference>
<dbReference type="PANTHER" id="PTHR21461:SF69">
    <property type="entry name" value="GLYCOSYLTRANSFERASE FAMILY 92 PROTEIN"/>
    <property type="match status" value="1"/>
</dbReference>
<comment type="subcellular location">
    <subcellularLocation>
        <location evidence="1">Membrane</location>
        <topology evidence="1">Single-pass membrane protein</topology>
    </subcellularLocation>
</comment>
<dbReference type="Pfam" id="PF13704">
    <property type="entry name" value="Glyco_tranf_2_4"/>
    <property type="match status" value="1"/>
</dbReference>
<keyword evidence="3" id="KW-0472">Membrane</keyword>
<name>A0A1G9HUI8_9RHOB</name>
<dbReference type="STRING" id="525640.SAMN04487971_10714"/>
<evidence type="ECO:0000256" key="3">
    <source>
        <dbReference type="ARBA" id="ARBA00022989"/>
    </source>
</evidence>
<dbReference type="EMBL" id="FNGE01000007">
    <property type="protein sequence ID" value="SDL16233.1"/>
    <property type="molecule type" value="Genomic_DNA"/>
</dbReference>
<dbReference type="Proteomes" id="UP000199555">
    <property type="component" value="Unassembled WGS sequence"/>
</dbReference>
<dbReference type="GO" id="GO:0016757">
    <property type="term" value="F:glycosyltransferase activity"/>
    <property type="evidence" value="ECO:0007669"/>
    <property type="project" value="TreeGrafter"/>
</dbReference>
<dbReference type="AlphaFoldDB" id="A0A1G9HUI8"/>
<organism evidence="4 5">
    <name type="scientific">Paracoccus chinensis</name>
    <dbReference type="NCBI Taxonomy" id="525640"/>
    <lineage>
        <taxon>Bacteria</taxon>
        <taxon>Pseudomonadati</taxon>
        <taxon>Pseudomonadota</taxon>
        <taxon>Alphaproteobacteria</taxon>
        <taxon>Rhodobacterales</taxon>
        <taxon>Paracoccaceae</taxon>
        <taxon>Paracoccus</taxon>
    </lineage>
</organism>
<dbReference type="GO" id="GO:0016020">
    <property type="term" value="C:membrane"/>
    <property type="evidence" value="ECO:0007669"/>
    <property type="project" value="UniProtKB-SubCell"/>
</dbReference>
<gene>
    <name evidence="4" type="ORF">SAMN04487971_10714</name>
</gene>
<keyword evidence="3" id="KW-1133">Transmembrane helix</keyword>